<sequence>MTSERFYCITRFIYRVGFTNAHTSDWVGYI</sequence>
<reference evidence="1" key="1">
    <citation type="journal article" date="2021" name="Proc. Natl. Acad. Sci. U.S.A.">
        <title>A Catalog of Tens of Thousands of Viruses from Human Metagenomes Reveals Hidden Associations with Chronic Diseases.</title>
        <authorList>
            <person name="Tisza M.J."/>
            <person name="Buck C.B."/>
        </authorList>
    </citation>
    <scope>NUCLEOTIDE SEQUENCE</scope>
    <source>
        <strain evidence="1">CtqSm5</strain>
    </source>
</reference>
<organism evidence="1">
    <name type="scientific">Siphoviridae sp. ctqSm5</name>
    <dbReference type="NCBI Taxonomy" id="2827949"/>
    <lineage>
        <taxon>Viruses</taxon>
        <taxon>Duplodnaviria</taxon>
        <taxon>Heunggongvirae</taxon>
        <taxon>Uroviricota</taxon>
        <taxon>Caudoviricetes</taxon>
    </lineage>
</organism>
<dbReference type="EMBL" id="BK032642">
    <property type="protein sequence ID" value="DAF52744.1"/>
    <property type="molecule type" value="Genomic_DNA"/>
</dbReference>
<evidence type="ECO:0000313" key="1">
    <source>
        <dbReference type="EMBL" id="DAF52744.1"/>
    </source>
</evidence>
<accession>A0A8S5SP88</accession>
<name>A0A8S5SP88_9CAUD</name>
<protein>
    <submittedName>
        <fullName evidence="1">Uncharacterized protein</fullName>
    </submittedName>
</protein>
<proteinExistence type="predicted"/>